<dbReference type="RefSeq" id="WP_085092874.1">
    <property type="nucleotide sequence ID" value="NZ_AP022603.1"/>
</dbReference>
<dbReference type="OrthoDB" id="3209655at2"/>
<dbReference type="AlphaFoldDB" id="A0A1X1RJ56"/>
<gene>
    <name evidence="5" type="ORF">AWC04_02775</name>
</gene>
<dbReference type="InterPro" id="IPR000064">
    <property type="entry name" value="NLP_P60_dom"/>
</dbReference>
<dbReference type="Proteomes" id="UP000193484">
    <property type="component" value="Unassembled WGS sequence"/>
</dbReference>
<dbReference type="EMBL" id="LQOJ01000018">
    <property type="protein sequence ID" value="ORV07643.1"/>
    <property type="molecule type" value="Genomic_DNA"/>
</dbReference>
<dbReference type="InterPro" id="IPR038765">
    <property type="entry name" value="Papain-like_cys_pep_sf"/>
</dbReference>
<dbReference type="SUPFAM" id="SSF54001">
    <property type="entry name" value="Cysteine proteinases"/>
    <property type="match status" value="1"/>
</dbReference>
<dbReference type="InterPro" id="IPR051794">
    <property type="entry name" value="PG_Endopeptidase_C40"/>
</dbReference>
<evidence type="ECO:0000256" key="2">
    <source>
        <dbReference type="ARBA" id="ARBA00022670"/>
    </source>
</evidence>
<keyword evidence="4" id="KW-0788">Thiol protease</keyword>
<sequence length="271" mass="29669">MGELEILARAHDLFAGEPAAAVPDARDAGGPIARLTGALRRGGTPDGYRRYVDGTRIEFRTAADTDDRIAELLRGARADHAAGRDGTARILAAARRDQPEFYDSPVAQREALRRRVQRLRDQYRLVARARSRSRRRAALLRALRYRARRRVQLSRLRPPGGAAERAVRAAMSKLGRPYVWGAEGPDSFDCSGLVQWAYHQAGINLDRTTYDQINAGAPVPRSAIRPGDLVFPHTGHVQIAIGNGMVIEAPYSGANVRISPLGSAIAIRRPG</sequence>
<dbReference type="PANTHER" id="PTHR47359:SF3">
    <property type="entry name" value="NLP_P60 DOMAIN-CONTAINING PROTEIN-RELATED"/>
    <property type="match status" value="1"/>
</dbReference>
<evidence type="ECO:0000256" key="3">
    <source>
        <dbReference type="ARBA" id="ARBA00022801"/>
    </source>
</evidence>
<dbReference type="Pfam" id="PF00877">
    <property type="entry name" value="NLPC_P60"/>
    <property type="match status" value="1"/>
</dbReference>
<dbReference type="STRING" id="1793.AWC04_02775"/>
<keyword evidence="3" id="KW-0378">Hydrolase</keyword>
<dbReference type="PANTHER" id="PTHR47359">
    <property type="entry name" value="PEPTIDOGLYCAN DL-ENDOPEPTIDASE CWLO"/>
    <property type="match status" value="1"/>
</dbReference>
<dbReference type="Gene3D" id="3.90.1720.10">
    <property type="entry name" value="endopeptidase domain like (from Nostoc punctiforme)"/>
    <property type="match status" value="1"/>
</dbReference>
<reference evidence="5 6" key="1">
    <citation type="submission" date="2016-01" db="EMBL/GenBank/DDBJ databases">
        <title>The new phylogeny of the genus Mycobacterium.</title>
        <authorList>
            <person name="Tarcisio F."/>
            <person name="Conor M."/>
            <person name="Antonella G."/>
            <person name="Elisabetta G."/>
            <person name="Giulia F.S."/>
            <person name="Sara T."/>
            <person name="Anna F."/>
            <person name="Clotilde B."/>
            <person name="Roberto B."/>
            <person name="Veronica D.S."/>
            <person name="Fabio R."/>
            <person name="Monica P."/>
            <person name="Olivier J."/>
            <person name="Enrico T."/>
            <person name="Nicola S."/>
        </authorList>
    </citation>
    <scope>NUCLEOTIDE SEQUENCE [LARGE SCALE GENOMIC DNA]</scope>
    <source>
        <strain evidence="5 6">DSM 44179</strain>
    </source>
</reference>
<comment type="similarity">
    <text evidence="1">Belongs to the peptidase C40 family.</text>
</comment>
<proteinExistence type="inferred from homology"/>
<evidence type="ECO:0000256" key="1">
    <source>
        <dbReference type="ARBA" id="ARBA00007074"/>
    </source>
</evidence>
<dbReference type="GO" id="GO:0008234">
    <property type="term" value="F:cysteine-type peptidase activity"/>
    <property type="evidence" value="ECO:0007669"/>
    <property type="project" value="UniProtKB-KW"/>
</dbReference>
<evidence type="ECO:0000256" key="4">
    <source>
        <dbReference type="ARBA" id="ARBA00022807"/>
    </source>
</evidence>
<keyword evidence="2" id="KW-0645">Protease</keyword>
<evidence type="ECO:0000313" key="6">
    <source>
        <dbReference type="Proteomes" id="UP000193484"/>
    </source>
</evidence>
<accession>A0A1X1RJ56</accession>
<protein>
    <submittedName>
        <fullName evidence="5">Uncharacterized protein</fullName>
    </submittedName>
</protein>
<keyword evidence="6" id="KW-1185">Reference proteome</keyword>
<dbReference type="GO" id="GO:0006508">
    <property type="term" value="P:proteolysis"/>
    <property type="evidence" value="ECO:0007669"/>
    <property type="project" value="UniProtKB-KW"/>
</dbReference>
<evidence type="ECO:0000313" key="5">
    <source>
        <dbReference type="EMBL" id="ORV07643.1"/>
    </source>
</evidence>
<dbReference type="PROSITE" id="PS51935">
    <property type="entry name" value="NLPC_P60"/>
    <property type="match status" value="1"/>
</dbReference>
<organism evidence="5 6">
    <name type="scientific">Mycolicibacterium fallax</name>
    <name type="common">Mycobacterium fallax</name>
    <dbReference type="NCBI Taxonomy" id="1793"/>
    <lineage>
        <taxon>Bacteria</taxon>
        <taxon>Bacillati</taxon>
        <taxon>Actinomycetota</taxon>
        <taxon>Actinomycetes</taxon>
        <taxon>Mycobacteriales</taxon>
        <taxon>Mycobacteriaceae</taxon>
        <taxon>Mycolicibacterium</taxon>
    </lineage>
</organism>
<comment type="caution">
    <text evidence="5">The sequence shown here is derived from an EMBL/GenBank/DDBJ whole genome shotgun (WGS) entry which is preliminary data.</text>
</comment>
<name>A0A1X1RJ56_MYCFA</name>